<evidence type="ECO:0000313" key="2">
    <source>
        <dbReference type="Proteomes" id="UP000298179"/>
    </source>
</evidence>
<accession>A0A4Y8RUV7</accession>
<dbReference type="Proteomes" id="UP000298179">
    <property type="component" value="Unassembled WGS sequence"/>
</dbReference>
<name>A0A4Y8RUV7_9HYPH</name>
<proteinExistence type="predicted"/>
<keyword evidence="2" id="KW-1185">Reference proteome</keyword>
<comment type="caution">
    <text evidence="1">The sequence shown here is derived from an EMBL/GenBank/DDBJ whole genome shotgun (WGS) entry which is preliminary data.</text>
</comment>
<dbReference type="AlphaFoldDB" id="A0A4Y8RUV7"/>
<protein>
    <submittedName>
        <fullName evidence="1">Uncharacterized protein</fullName>
    </submittedName>
</protein>
<organism evidence="1 2">
    <name type="scientific">Jiella endophytica</name>
    <dbReference type="NCBI Taxonomy" id="2558362"/>
    <lineage>
        <taxon>Bacteria</taxon>
        <taxon>Pseudomonadati</taxon>
        <taxon>Pseudomonadota</taxon>
        <taxon>Alphaproteobacteria</taxon>
        <taxon>Hyphomicrobiales</taxon>
        <taxon>Aurantimonadaceae</taxon>
        <taxon>Jiella</taxon>
    </lineage>
</organism>
<reference evidence="1 2" key="1">
    <citation type="submission" date="2019-03" db="EMBL/GenBank/DDBJ databases">
        <title>Jiella endophytica sp. nov., a novel endophytic bacterium isolated from root of Ficus microcarpa Linn. f.</title>
        <authorList>
            <person name="Tuo L."/>
        </authorList>
    </citation>
    <scope>NUCLEOTIDE SEQUENCE [LARGE SCALE GENOMIC DNA]</scope>
    <source>
        <strain evidence="1 2">CBS5Q-3</strain>
    </source>
</reference>
<dbReference type="RefSeq" id="WP_134760254.1">
    <property type="nucleotide sequence ID" value="NZ_SOZD01000001.1"/>
</dbReference>
<dbReference type="EMBL" id="SOZD01000001">
    <property type="protein sequence ID" value="TFF27542.1"/>
    <property type="molecule type" value="Genomic_DNA"/>
</dbReference>
<gene>
    <name evidence="1" type="ORF">E3C22_03535</name>
</gene>
<dbReference type="OrthoDB" id="9912763at2"/>
<sequence>MNRRNRLHRCFLAVFLLAQLGGFHGEDVSGTRRAVEILSGQKSVALVPKARGVVAAFGSDVTANA</sequence>
<evidence type="ECO:0000313" key="1">
    <source>
        <dbReference type="EMBL" id="TFF27542.1"/>
    </source>
</evidence>